<dbReference type="GO" id="GO:0003677">
    <property type="term" value="F:DNA binding"/>
    <property type="evidence" value="ECO:0007669"/>
    <property type="project" value="UniProtKB-KW"/>
</dbReference>
<dbReference type="InterPro" id="IPR010994">
    <property type="entry name" value="RuvA_2-like"/>
</dbReference>
<dbReference type="InterPro" id="IPR004509">
    <property type="entry name" value="Competence_ComEA_HhH"/>
</dbReference>
<dbReference type="GO" id="GO:0015627">
    <property type="term" value="C:type II protein secretion system complex"/>
    <property type="evidence" value="ECO:0007669"/>
    <property type="project" value="TreeGrafter"/>
</dbReference>
<dbReference type="InterPro" id="IPR051675">
    <property type="entry name" value="Endo/Exo/Phosphatase_dom_1"/>
</dbReference>
<dbReference type="RefSeq" id="WP_012636985.1">
    <property type="nucleotide sequence ID" value="NC_011901.1"/>
</dbReference>
<proteinExistence type="predicted"/>
<dbReference type="PANTHER" id="PTHR21180:SF32">
    <property type="entry name" value="ENDONUCLEASE_EXONUCLEASE_PHOSPHATASE FAMILY DOMAIN-CONTAINING PROTEIN 1"/>
    <property type="match status" value="1"/>
</dbReference>
<gene>
    <name evidence="2" type="ordered locus">Tgr7_0398</name>
</gene>
<dbReference type="eggNOG" id="COG1555">
    <property type="taxonomic scope" value="Bacteria"/>
</dbReference>
<evidence type="ECO:0000256" key="1">
    <source>
        <dbReference type="SAM" id="MobiDB-lite"/>
    </source>
</evidence>
<dbReference type="EMBL" id="CP001339">
    <property type="protein sequence ID" value="ACL71496.1"/>
    <property type="molecule type" value="Genomic_DNA"/>
</dbReference>
<feature type="region of interest" description="Disordered" evidence="1">
    <location>
        <begin position="50"/>
        <end position="82"/>
    </location>
</feature>
<dbReference type="Proteomes" id="UP000002383">
    <property type="component" value="Chromosome"/>
</dbReference>
<keyword evidence="2" id="KW-0238">DNA-binding</keyword>
<accession>B8GUY5</accession>
<dbReference type="KEGG" id="tgr:Tgr7_0398"/>
<name>B8GUY5_THISH</name>
<dbReference type="NCBIfam" id="TIGR00426">
    <property type="entry name" value="competence protein ComEA helix-hairpin-helix repeat region"/>
    <property type="match status" value="1"/>
</dbReference>
<protein>
    <submittedName>
        <fullName evidence="2">DNA uptake protein and related DNA-binding protein-like protein</fullName>
    </submittedName>
</protein>
<dbReference type="HOGENOM" id="CLU_052011_3_0_6"/>
<dbReference type="SUPFAM" id="SSF47781">
    <property type="entry name" value="RuvA domain 2-like"/>
    <property type="match status" value="1"/>
</dbReference>
<dbReference type="STRING" id="396588.Tgr7_0398"/>
<dbReference type="Gene3D" id="1.10.150.280">
    <property type="entry name" value="AF1531-like domain"/>
    <property type="match status" value="1"/>
</dbReference>
<evidence type="ECO:0000313" key="2">
    <source>
        <dbReference type="EMBL" id="ACL71496.1"/>
    </source>
</evidence>
<evidence type="ECO:0000313" key="3">
    <source>
        <dbReference type="Proteomes" id="UP000002383"/>
    </source>
</evidence>
<organism evidence="2 3">
    <name type="scientific">Thioalkalivibrio sulfidiphilus (strain HL-EbGR7)</name>
    <dbReference type="NCBI Taxonomy" id="396588"/>
    <lineage>
        <taxon>Bacteria</taxon>
        <taxon>Pseudomonadati</taxon>
        <taxon>Pseudomonadota</taxon>
        <taxon>Gammaproteobacteria</taxon>
        <taxon>Chromatiales</taxon>
        <taxon>Ectothiorhodospiraceae</taxon>
        <taxon>Thioalkalivibrio</taxon>
    </lineage>
</organism>
<dbReference type="GO" id="GO:0015628">
    <property type="term" value="P:protein secretion by the type II secretion system"/>
    <property type="evidence" value="ECO:0007669"/>
    <property type="project" value="TreeGrafter"/>
</dbReference>
<sequence length="136" mass="14208">MREYLVKTPLRHNGVLYRPDPANEVLVALDEKHAAPLLALSAIAPLHNTATMTRPAGGQDDSTNTGEGSPPQGAVNINTATPEELASAISGVGDGVAARIVAYREEHGPFESVDHLTRVQGIGKATLAAHKDGLTV</sequence>
<reference evidence="2 3" key="1">
    <citation type="journal article" date="2011" name="Stand. Genomic Sci.">
        <title>Complete genome sequence of 'Thioalkalivibrio sulfidophilus' HL-EbGr7.</title>
        <authorList>
            <person name="Muyzer G."/>
            <person name="Sorokin D.Y."/>
            <person name="Mavromatis K."/>
            <person name="Lapidus A."/>
            <person name="Clum A."/>
            <person name="Ivanova N."/>
            <person name="Pati A."/>
            <person name="d'Haeseleer P."/>
            <person name="Woyke T."/>
            <person name="Kyrpides N.C."/>
        </authorList>
    </citation>
    <scope>NUCLEOTIDE SEQUENCE [LARGE SCALE GENOMIC DNA]</scope>
    <source>
        <strain evidence="2 3">HL-EbGR7</strain>
    </source>
</reference>
<keyword evidence="3" id="KW-1185">Reference proteome</keyword>
<dbReference type="Pfam" id="PF12836">
    <property type="entry name" value="HHH_3"/>
    <property type="match status" value="1"/>
</dbReference>
<dbReference type="AlphaFoldDB" id="B8GUY5"/>
<dbReference type="PANTHER" id="PTHR21180">
    <property type="entry name" value="ENDONUCLEASE/EXONUCLEASE/PHOSPHATASE FAMILY DOMAIN-CONTAINING PROTEIN 1"/>
    <property type="match status" value="1"/>
</dbReference>